<evidence type="ECO:0000313" key="7">
    <source>
        <dbReference type="Proteomes" id="UP001153678"/>
    </source>
</evidence>
<evidence type="ECO:0000256" key="3">
    <source>
        <dbReference type="ARBA" id="ARBA00022695"/>
    </source>
</evidence>
<dbReference type="Pfam" id="PF00136">
    <property type="entry name" value="DNA_pol_B"/>
    <property type="match status" value="1"/>
</dbReference>
<accession>A0A9W4X2H2</accession>
<dbReference type="Gene3D" id="3.30.420.10">
    <property type="entry name" value="Ribonuclease H-like superfamily/Ribonuclease H"/>
    <property type="match status" value="1"/>
</dbReference>
<feature type="non-terminal residue" evidence="6">
    <location>
        <position position="221"/>
    </location>
</feature>
<organism evidence="6 7">
    <name type="scientific">Funneliformis geosporum</name>
    <dbReference type="NCBI Taxonomy" id="1117311"/>
    <lineage>
        <taxon>Eukaryota</taxon>
        <taxon>Fungi</taxon>
        <taxon>Fungi incertae sedis</taxon>
        <taxon>Mucoromycota</taxon>
        <taxon>Glomeromycotina</taxon>
        <taxon>Glomeromycetes</taxon>
        <taxon>Glomerales</taxon>
        <taxon>Glomeraceae</taxon>
        <taxon>Funneliformis</taxon>
    </lineage>
</organism>
<dbReference type="InterPro" id="IPR006134">
    <property type="entry name" value="DNA-dir_DNA_pol_B_multi_dom"/>
</dbReference>
<proteinExistence type="predicted"/>
<evidence type="ECO:0000313" key="6">
    <source>
        <dbReference type="EMBL" id="CAI2197205.1"/>
    </source>
</evidence>
<keyword evidence="3" id="KW-0548">Nucleotidyltransferase</keyword>
<keyword evidence="2" id="KW-0808">Transferase</keyword>
<dbReference type="Proteomes" id="UP001153678">
    <property type="component" value="Unassembled WGS sequence"/>
</dbReference>
<dbReference type="InterPro" id="IPR036397">
    <property type="entry name" value="RNaseH_sf"/>
</dbReference>
<dbReference type="InterPro" id="IPR012337">
    <property type="entry name" value="RNaseH-like_sf"/>
</dbReference>
<dbReference type="Gene3D" id="3.90.1600.10">
    <property type="entry name" value="Palm domain of DNA polymerase"/>
    <property type="match status" value="1"/>
</dbReference>
<dbReference type="GO" id="GO:0000166">
    <property type="term" value="F:nucleotide binding"/>
    <property type="evidence" value="ECO:0007669"/>
    <property type="project" value="InterPro"/>
</dbReference>
<dbReference type="EMBL" id="CAMKVN010015836">
    <property type="protein sequence ID" value="CAI2197205.1"/>
    <property type="molecule type" value="Genomic_DNA"/>
</dbReference>
<dbReference type="SUPFAM" id="SSF53098">
    <property type="entry name" value="Ribonuclease H-like"/>
    <property type="match status" value="1"/>
</dbReference>
<feature type="non-terminal residue" evidence="6">
    <location>
        <position position="1"/>
    </location>
</feature>
<gene>
    <name evidence="6" type="ORF">FWILDA_LOCUS17960</name>
</gene>
<evidence type="ECO:0000256" key="1">
    <source>
        <dbReference type="ARBA" id="ARBA00012417"/>
    </source>
</evidence>
<evidence type="ECO:0000256" key="2">
    <source>
        <dbReference type="ARBA" id="ARBA00022679"/>
    </source>
</evidence>
<feature type="domain" description="DNA-directed DNA polymerase family B multifunctional" evidence="5">
    <location>
        <begin position="121"/>
        <end position="198"/>
    </location>
</feature>
<evidence type="ECO:0000256" key="4">
    <source>
        <dbReference type="ARBA" id="ARBA00022932"/>
    </source>
</evidence>
<reference evidence="6" key="1">
    <citation type="submission" date="2022-08" db="EMBL/GenBank/DDBJ databases">
        <authorList>
            <person name="Kallberg Y."/>
            <person name="Tangrot J."/>
            <person name="Rosling A."/>
        </authorList>
    </citation>
    <scope>NUCLEOTIDE SEQUENCE</scope>
    <source>
        <strain evidence="6">Wild A</strain>
    </source>
</reference>
<comment type="caution">
    <text evidence="6">The sequence shown here is derived from an EMBL/GenBank/DDBJ whole genome shotgun (WGS) entry which is preliminary data.</text>
</comment>
<dbReference type="SUPFAM" id="SSF56672">
    <property type="entry name" value="DNA/RNA polymerases"/>
    <property type="match status" value="1"/>
</dbReference>
<dbReference type="GO" id="GO:0003887">
    <property type="term" value="F:DNA-directed DNA polymerase activity"/>
    <property type="evidence" value="ECO:0007669"/>
    <property type="project" value="UniProtKB-KW"/>
</dbReference>
<dbReference type="GO" id="GO:0003677">
    <property type="term" value="F:DNA binding"/>
    <property type="evidence" value="ECO:0007669"/>
    <property type="project" value="InterPro"/>
</dbReference>
<keyword evidence="7" id="KW-1185">Reference proteome</keyword>
<name>A0A9W4X2H2_9GLOM</name>
<dbReference type="InterPro" id="IPR043502">
    <property type="entry name" value="DNA/RNA_pol_sf"/>
</dbReference>
<keyword evidence="4" id="KW-0239">DNA-directed DNA polymerase</keyword>
<dbReference type="EC" id="2.7.7.7" evidence="1"/>
<dbReference type="AlphaFoldDB" id="A0A9W4X2H2"/>
<evidence type="ECO:0000259" key="5">
    <source>
        <dbReference type="Pfam" id="PF00136"/>
    </source>
</evidence>
<sequence length="221" mass="25954">NDKKFYLKYLKILGYVAINIWSCFMEFYPKAKKSSLAYYLKEYKLNNKVDLPIHCMNKYYEKLLKETNTTTVKQMHKIAKYYIIDTLSCQQLMVKHNAINEYREIVFIAFLSLFDAHYFAGKTGKYSGAYVFLPVKGLKNRCLVIGLDFASLYLSLIITYNLSPDKIILFQEHAVSVEQSNKKLHKIEFLFNDNPQHAWSVQHNNISKEKGFYTSVLEYLS</sequence>
<protein>
    <recommendedName>
        <fullName evidence="1">DNA-directed DNA polymerase</fullName>
        <ecNumber evidence="1">2.7.7.7</ecNumber>
    </recommendedName>
</protein>
<dbReference type="InterPro" id="IPR023211">
    <property type="entry name" value="DNA_pol_palm_dom_sf"/>
</dbReference>
<dbReference type="OrthoDB" id="2412249at2759"/>